<protein>
    <submittedName>
        <fullName evidence="1">Uncharacterized protein</fullName>
    </submittedName>
</protein>
<sequence>MLYDLPLCHIQVKHDEINILDVHAEVKLYCDKVLYEFTRNTKLDQDDMITITSYLDDWYDRMKNHYMKMKNLGKHDYYEEYHGSCKFPNFSISTVFSIF</sequence>
<dbReference type="EMBL" id="MN739152">
    <property type="protein sequence ID" value="QHS90876.1"/>
    <property type="molecule type" value="Genomic_DNA"/>
</dbReference>
<proteinExistence type="predicted"/>
<evidence type="ECO:0000313" key="1">
    <source>
        <dbReference type="EMBL" id="QHS90876.1"/>
    </source>
</evidence>
<reference evidence="1" key="1">
    <citation type="journal article" date="2020" name="Nature">
        <title>Giant virus diversity and host interactions through global metagenomics.</title>
        <authorList>
            <person name="Schulz F."/>
            <person name="Roux S."/>
            <person name="Paez-Espino D."/>
            <person name="Jungbluth S."/>
            <person name="Walsh D.A."/>
            <person name="Denef V.J."/>
            <person name="McMahon K.D."/>
            <person name="Konstantinidis K.T."/>
            <person name="Eloe-Fadrosh E.A."/>
            <person name="Kyrpides N.C."/>
            <person name="Woyke T."/>
        </authorList>
    </citation>
    <scope>NUCLEOTIDE SEQUENCE</scope>
    <source>
        <strain evidence="1">GVMAG-M-3300010354-11</strain>
    </source>
</reference>
<accession>A0A6C0BFF7</accession>
<name>A0A6C0BFF7_9ZZZZ</name>
<organism evidence="1">
    <name type="scientific">viral metagenome</name>
    <dbReference type="NCBI Taxonomy" id="1070528"/>
    <lineage>
        <taxon>unclassified sequences</taxon>
        <taxon>metagenomes</taxon>
        <taxon>organismal metagenomes</taxon>
    </lineage>
</organism>
<dbReference type="AlphaFoldDB" id="A0A6C0BFF7"/>